<dbReference type="SUPFAM" id="SSF159664">
    <property type="entry name" value="CobE/GbiG C-terminal domain-like"/>
    <property type="match status" value="1"/>
</dbReference>
<organism evidence="3 4">
    <name type="scientific">Methanobrevibacter arboriphilus JCM 13429 = DSM 1125</name>
    <dbReference type="NCBI Taxonomy" id="1300164"/>
    <lineage>
        <taxon>Archaea</taxon>
        <taxon>Methanobacteriati</taxon>
        <taxon>Methanobacteriota</taxon>
        <taxon>Methanomada group</taxon>
        <taxon>Methanobacteria</taxon>
        <taxon>Methanobacteriales</taxon>
        <taxon>Methanobacteriaceae</taxon>
        <taxon>Methanobrevibacter</taxon>
    </lineage>
</organism>
<evidence type="ECO:0000259" key="1">
    <source>
        <dbReference type="Pfam" id="PF01890"/>
    </source>
</evidence>
<dbReference type="Pfam" id="PF11760">
    <property type="entry name" value="CbiG_N"/>
    <property type="match status" value="1"/>
</dbReference>
<dbReference type="SUPFAM" id="SSF159672">
    <property type="entry name" value="CbiG N-terminal domain-like"/>
    <property type="match status" value="1"/>
</dbReference>
<dbReference type="Gene3D" id="3.40.50.11220">
    <property type="match status" value="1"/>
</dbReference>
<protein>
    <submittedName>
        <fullName evidence="3">Cobalamin biosynthesis protein</fullName>
        <ecNumber evidence="3">3.7.1.12</ecNumber>
    </submittedName>
</protein>
<dbReference type="Pfam" id="PF01890">
    <property type="entry name" value="CbiG_C"/>
    <property type="match status" value="1"/>
</dbReference>
<accession>A0A1V6N425</accession>
<dbReference type="PANTHER" id="PTHR37477">
    <property type="entry name" value="COBALT-PRECORRIN-5A HYDROLASE"/>
    <property type="match status" value="1"/>
</dbReference>
<gene>
    <name evidence="3" type="primary">cbiG</name>
    <name evidence="3" type="ORF">MBBAR_3c00020</name>
</gene>
<dbReference type="RefSeq" id="WP_080459585.1">
    <property type="nucleotide sequence ID" value="NZ_JXMW01000003.1"/>
</dbReference>
<dbReference type="OrthoDB" id="4722at2157"/>
<evidence type="ECO:0000259" key="2">
    <source>
        <dbReference type="Pfam" id="PF11760"/>
    </source>
</evidence>
<proteinExistence type="predicted"/>
<dbReference type="PANTHER" id="PTHR37477:SF1">
    <property type="entry name" value="COBALT-PRECORRIN-5A HYDROLASE"/>
    <property type="match status" value="1"/>
</dbReference>
<dbReference type="AlphaFoldDB" id="A0A1V6N425"/>
<dbReference type="InterPro" id="IPR038029">
    <property type="entry name" value="GbiG_N_sf"/>
</dbReference>
<feature type="domain" description="CobE/GbiG C-terminal" evidence="1">
    <location>
        <begin position="305"/>
        <end position="428"/>
    </location>
</feature>
<dbReference type="GO" id="GO:0043779">
    <property type="term" value="F:cobalt-precorrin-5A acetaldehyde-lyase activity"/>
    <property type="evidence" value="ECO:0007669"/>
    <property type="project" value="UniProtKB-EC"/>
</dbReference>
<dbReference type="EMBL" id="JXMW01000003">
    <property type="protein sequence ID" value="OQD59347.1"/>
    <property type="molecule type" value="Genomic_DNA"/>
</dbReference>
<name>A0A1V6N425_METAZ</name>
<evidence type="ECO:0000313" key="4">
    <source>
        <dbReference type="Proteomes" id="UP000191661"/>
    </source>
</evidence>
<sequence length="431" mass="48754">MNIAILSVSKKGKILSSKLKLLLSQDPTIINVDTYHKNIKNNIDNIFIANEDNLKYDAIIGIMATGILIRSIAKKIKNKAIDPAILAMDDNGKFTISLLSGHLGRANELTLKISKLINSEPVITTATDTNNKIGIDSLSNKYYWEIINKNEILEFNKAILDEKNIRIFLNNNKNSNVRYINDLEDFLTNKNKNTLEIIDLKDKEMSIKNIDNIFISSTISNSVYNSNNKFSHDESSYNLSKNNKFELNNLINEKNSFKDLDFNNSYFKENNFKHSDFKHTDFKDNYFDIFANFNNNYIFFKQKKLVVGIGSRANIKKENVLNAIKIAMHNLKIPIGRIDAIATAEIKANEEGILKTAKHLKIPLKIVSLNEIRKLNNKTISDSDFVKDKFNIPGVAEPSALIIANKNENNSKLIHKKIAIDGVTVAVAVSN</sequence>
<comment type="caution">
    <text evidence="3">The sequence shown here is derived from an EMBL/GenBank/DDBJ whole genome shotgun (WGS) entry which is preliminary data.</text>
</comment>
<keyword evidence="4" id="KW-1185">Reference proteome</keyword>
<dbReference type="InterPro" id="IPR021744">
    <property type="entry name" value="CbiG_N"/>
</dbReference>
<keyword evidence="3" id="KW-0378">Hydrolase</keyword>
<feature type="domain" description="Cobalamin synthesis G N-terminal" evidence="2">
    <location>
        <begin position="55"/>
        <end position="128"/>
    </location>
</feature>
<dbReference type="InterPro" id="IPR002750">
    <property type="entry name" value="CobE/GbiG_C"/>
</dbReference>
<dbReference type="Gene3D" id="3.30.420.180">
    <property type="entry name" value="CobE/GbiG C-terminal domain"/>
    <property type="match status" value="1"/>
</dbReference>
<dbReference type="EC" id="3.7.1.12" evidence="3"/>
<dbReference type="Proteomes" id="UP000191661">
    <property type="component" value="Unassembled WGS sequence"/>
</dbReference>
<dbReference type="InterPro" id="IPR052553">
    <property type="entry name" value="CbiG_hydrolase"/>
</dbReference>
<evidence type="ECO:0000313" key="3">
    <source>
        <dbReference type="EMBL" id="OQD59347.1"/>
    </source>
</evidence>
<dbReference type="GO" id="GO:0009236">
    <property type="term" value="P:cobalamin biosynthetic process"/>
    <property type="evidence" value="ECO:0007669"/>
    <property type="project" value="InterPro"/>
</dbReference>
<reference evidence="3 4" key="1">
    <citation type="submission" date="2014-12" db="EMBL/GenBank/DDBJ databases">
        <title>Genome sequence of Methanobrevibacter arboriphilicus DH1, DSM1125.</title>
        <authorList>
            <person name="Poehlein A."/>
            <person name="Thauer R.K."/>
            <person name="Seedorf H."/>
            <person name="Daniel R."/>
        </authorList>
    </citation>
    <scope>NUCLEOTIDE SEQUENCE [LARGE SCALE GENOMIC DNA]</scope>
    <source>
        <strain evidence="3 4">DH1</strain>
    </source>
</reference>
<dbReference type="InterPro" id="IPR036518">
    <property type="entry name" value="CobE/GbiG_C_sf"/>
</dbReference>